<comment type="caution">
    <text evidence="3">The sequence shown here is derived from an EMBL/GenBank/DDBJ whole genome shotgun (WGS) entry which is preliminary data.</text>
</comment>
<dbReference type="InterPro" id="IPR023365">
    <property type="entry name" value="Sortase_dom-sf"/>
</dbReference>
<dbReference type="EMBL" id="JBHSBM010000077">
    <property type="protein sequence ID" value="MFC4063179.1"/>
    <property type="molecule type" value="Genomic_DNA"/>
</dbReference>
<feature type="region of interest" description="Disordered" evidence="2">
    <location>
        <begin position="236"/>
        <end position="258"/>
    </location>
</feature>
<dbReference type="Gene3D" id="2.40.260.10">
    <property type="entry name" value="Sortase"/>
    <property type="match status" value="1"/>
</dbReference>
<organism evidence="3 4">
    <name type="scientific">Planomonospora corallina</name>
    <dbReference type="NCBI Taxonomy" id="1806052"/>
    <lineage>
        <taxon>Bacteria</taxon>
        <taxon>Bacillati</taxon>
        <taxon>Actinomycetota</taxon>
        <taxon>Actinomycetes</taxon>
        <taxon>Streptosporangiales</taxon>
        <taxon>Streptosporangiaceae</taxon>
        <taxon>Planomonospora</taxon>
    </lineage>
</organism>
<keyword evidence="1" id="KW-0378">Hydrolase</keyword>
<dbReference type="NCBIfam" id="NF033748">
    <property type="entry name" value="class_F_sortase"/>
    <property type="match status" value="1"/>
</dbReference>
<sequence>MPGRARRPALGAAALAAGFGLLLCGLGVGRIVAEGNAAPSARGALPVEAQRPAVRTALPQGPIVPVEAGGTLVDTFAPPMPASPPTALHIPRIGVTAPLMRLGLDGTGAIENPPLDEPGLAGWYVHGPTPGEAGPAVITGHLDTRTGPAVFARLDRLRRGDQVQVLRTDGSVAVFVVDRREHVTKDAFPTARVYGHVDRPELRLITCGGVFDHAAHSYRGNTIVYAHLARAHPAGEQAEHGAAGAVTGRGEAREPARR</sequence>
<evidence type="ECO:0000313" key="4">
    <source>
        <dbReference type="Proteomes" id="UP001595850"/>
    </source>
</evidence>
<gene>
    <name evidence="3" type="ORF">ACFOWE_33280</name>
</gene>
<evidence type="ECO:0000313" key="3">
    <source>
        <dbReference type="EMBL" id="MFC4063179.1"/>
    </source>
</evidence>
<evidence type="ECO:0000256" key="2">
    <source>
        <dbReference type="SAM" id="MobiDB-lite"/>
    </source>
</evidence>
<dbReference type="CDD" id="cd05829">
    <property type="entry name" value="Sortase_F"/>
    <property type="match status" value="1"/>
</dbReference>
<dbReference type="Pfam" id="PF04203">
    <property type="entry name" value="Sortase"/>
    <property type="match status" value="1"/>
</dbReference>
<dbReference type="InterPro" id="IPR042001">
    <property type="entry name" value="Sortase_F"/>
</dbReference>
<feature type="compositionally biased region" description="Low complexity" evidence="2">
    <location>
        <begin position="236"/>
        <end position="245"/>
    </location>
</feature>
<protein>
    <submittedName>
        <fullName evidence="3">Class F sortase</fullName>
    </submittedName>
</protein>
<proteinExistence type="predicted"/>
<evidence type="ECO:0000256" key="1">
    <source>
        <dbReference type="ARBA" id="ARBA00022801"/>
    </source>
</evidence>
<dbReference type="RefSeq" id="WP_377294958.1">
    <property type="nucleotide sequence ID" value="NZ_JBHSBM010000077.1"/>
</dbReference>
<dbReference type="SUPFAM" id="SSF63817">
    <property type="entry name" value="Sortase"/>
    <property type="match status" value="1"/>
</dbReference>
<dbReference type="InterPro" id="IPR005754">
    <property type="entry name" value="Sortase"/>
</dbReference>
<accession>A0ABV8IG18</accession>
<keyword evidence="4" id="KW-1185">Reference proteome</keyword>
<name>A0ABV8IG18_9ACTN</name>
<reference evidence="4" key="1">
    <citation type="journal article" date="2019" name="Int. J. Syst. Evol. Microbiol.">
        <title>The Global Catalogue of Microorganisms (GCM) 10K type strain sequencing project: providing services to taxonomists for standard genome sequencing and annotation.</title>
        <authorList>
            <consortium name="The Broad Institute Genomics Platform"/>
            <consortium name="The Broad Institute Genome Sequencing Center for Infectious Disease"/>
            <person name="Wu L."/>
            <person name="Ma J."/>
        </authorList>
    </citation>
    <scope>NUCLEOTIDE SEQUENCE [LARGE SCALE GENOMIC DNA]</scope>
    <source>
        <strain evidence="4">TBRC 4489</strain>
    </source>
</reference>
<dbReference type="Proteomes" id="UP001595850">
    <property type="component" value="Unassembled WGS sequence"/>
</dbReference>